<evidence type="ECO:0000313" key="9">
    <source>
        <dbReference type="EMBL" id="BBF85791.1"/>
    </source>
</evidence>
<keyword evidence="7" id="KW-0812">Transmembrane</keyword>
<dbReference type="Gene3D" id="1.10.1060.10">
    <property type="entry name" value="Alpha-helical ferredoxin"/>
    <property type="match status" value="1"/>
</dbReference>
<feature type="transmembrane region" description="Helical" evidence="7">
    <location>
        <begin position="373"/>
        <end position="393"/>
    </location>
</feature>
<dbReference type="InterPro" id="IPR051684">
    <property type="entry name" value="Electron_Trans/Redox"/>
</dbReference>
<evidence type="ECO:0000313" key="10">
    <source>
        <dbReference type="Proteomes" id="UP000198290"/>
    </source>
</evidence>
<dbReference type="PANTHER" id="PTHR30176:SF3">
    <property type="entry name" value="FERREDOXIN-TYPE PROTEIN NAPH"/>
    <property type="match status" value="1"/>
</dbReference>
<dbReference type="InterPro" id="IPR014116">
    <property type="entry name" value="Cyt_c_oxidase_cbb3_FixG"/>
</dbReference>
<dbReference type="EMBL" id="AP018823">
    <property type="protein sequence ID" value="BBF85791.1"/>
    <property type="molecule type" value="Genomic_DNA"/>
</dbReference>
<dbReference type="InterPro" id="IPR017896">
    <property type="entry name" value="4Fe4S_Fe-S-bd"/>
</dbReference>
<evidence type="ECO:0000256" key="6">
    <source>
        <dbReference type="ARBA" id="ARBA00023014"/>
    </source>
</evidence>
<keyword evidence="3" id="KW-0479">Metal-binding</keyword>
<feature type="domain" description="4Fe-4S ferredoxin-type" evidence="8">
    <location>
        <begin position="289"/>
        <end position="318"/>
    </location>
</feature>
<evidence type="ECO:0000256" key="2">
    <source>
        <dbReference type="ARBA" id="ARBA00022485"/>
    </source>
</evidence>
<keyword evidence="5" id="KW-0408">Iron</keyword>
<dbReference type="InterPro" id="IPR009051">
    <property type="entry name" value="Helical_ferredxn"/>
</dbReference>
<accession>A0A3G9GHQ4</accession>
<dbReference type="Pfam" id="PF11614">
    <property type="entry name" value="FixG_C"/>
    <property type="match status" value="1"/>
</dbReference>
<dbReference type="PANTHER" id="PTHR30176">
    <property type="entry name" value="FERREDOXIN-TYPE PROTEIN NAPH"/>
    <property type="match status" value="1"/>
</dbReference>
<keyword evidence="7" id="KW-0472">Membrane</keyword>
<keyword evidence="4" id="KW-0249">Electron transport</keyword>
<dbReference type="GO" id="GO:0051539">
    <property type="term" value="F:4 iron, 4 sulfur cluster binding"/>
    <property type="evidence" value="ECO:0007669"/>
    <property type="project" value="UniProtKB-KW"/>
</dbReference>
<dbReference type="NCBIfam" id="TIGR02745">
    <property type="entry name" value="ccoG_rdxA_fixG"/>
    <property type="match status" value="1"/>
</dbReference>
<evidence type="ECO:0000256" key="4">
    <source>
        <dbReference type="ARBA" id="ARBA00022982"/>
    </source>
</evidence>
<dbReference type="Proteomes" id="UP000198290">
    <property type="component" value="Chromosome"/>
</dbReference>
<dbReference type="Pfam" id="PF13746">
    <property type="entry name" value="Fer4_18"/>
    <property type="match status" value="1"/>
</dbReference>
<dbReference type="InterPro" id="IPR017900">
    <property type="entry name" value="4Fe4S_Fe_S_CS"/>
</dbReference>
<evidence type="ECO:0000256" key="1">
    <source>
        <dbReference type="ARBA" id="ARBA00022448"/>
    </source>
</evidence>
<feature type="transmembrane region" description="Helical" evidence="7">
    <location>
        <begin position="111"/>
        <end position="135"/>
    </location>
</feature>
<feature type="transmembrane region" description="Helical" evidence="7">
    <location>
        <begin position="192"/>
        <end position="209"/>
    </location>
</feature>
<dbReference type="Pfam" id="PF12801">
    <property type="entry name" value="Fer4_5"/>
    <property type="match status" value="1"/>
</dbReference>
<dbReference type="STRING" id="332411.VI06_01155"/>
<dbReference type="InterPro" id="IPR032879">
    <property type="entry name" value="FixG_C"/>
</dbReference>
<dbReference type="GO" id="GO:0005886">
    <property type="term" value="C:plasma membrane"/>
    <property type="evidence" value="ECO:0007669"/>
    <property type="project" value="TreeGrafter"/>
</dbReference>
<reference evidence="9 10" key="2">
    <citation type="journal article" date="2017" name="Genome Announc.">
        <title>Draft genome sequence of Aquitalea magnusonii strain H3, a plant growth-promoting bacterium of duckweed Lemna minor.</title>
        <authorList>
            <person name="Ishizawa H."/>
            <person name="Kuroda M."/>
            <person name="Ike M."/>
        </authorList>
    </citation>
    <scope>NUCLEOTIDE SEQUENCE [LARGE SCALE GENOMIC DNA]</scope>
    <source>
        <strain evidence="9 10">H3</strain>
    </source>
</reference>
<feature type="transmembrane region" description="Helical" evidence="7">
    <location>
        <begin position="229"/>
        <end position="246"/>
    </location>
</feature>
<reference evidence="10" key="1">
    <citation type="journal article" date="2017" name="Biotechnol. Biofuels">
        <title>Evaluation of environmental bacterial communities as a factor affecting the growth of duckweed Lemna minor.</title>
        <authorList>
            <person name="Ishizawa H."/>
            <person name="Kuroda M."/>
            <person name="Morikawa M."/>
            <person name="Ike M."/>
        </authorList>
    </citation>
    <scope>NUCLEOTIDE SEQUENCE [LARGE SCALE GENOMIC DNA]</scope>
    <source>
        <strain evidence="10">H3</strain>
    </source>
</reference>
<dbReference type="GO" id="GO:0046872">
    <property type="term" value="F:metal ion binding"/>
    <property type="evidence" value="ECO:0007669"/>
    <property type="project" value="UniProtKB-KW"/>
</dbReference>
<dbReference type="SUPFAM" id="SSF54862">
    <property type="entry name" value="4Fe-4S ferredoxins"/>
    <property type="match status" value="1"/>
</dbReference>
<keyword evidence="10" id="KW-1185">Reference proteome</keyword>
<evidence type="ECO:0000259" key="8">
    <source>
        <dbReference type="PROSITE" id="PS51379"/>
    </source>
</evidence>
<dbReference type="PROSITE" id="PS51379">
    <property type="entry name" value="4FE4S_FER_2"/>
    <property type="match status" value="1"/>
</dbReference>
<name>A0A3G9GHQ4_9NEIS</name>
<dbReference type="Gene3D" id="2.60.40.10">
    <property type="entry name" value="Immunoglobulins"/>
    <property type="match status" value="1"/>
</dbReference>
<keyword evidence="1" id="KW-0813">Transport</keyword>
<keyword evidence="6" id="KW-0411">Iron-sulfur</keyword>
<dbReference type="InterPro" id="IPR013783">
    <property type="entry name" value="Ig-like_fold"/>
</dbReference>
<organism evidence="9 10">
    <name type="scientific">Aquitalea magnusonii</name>
    <dbReference type="NCBI Taxonomy" id="332411"/>
    <lineage>
        <taxon>Bacteria</taxon>
        <taxon>Pseudomonadati</taxon>
        <taxon>Pseudomonadota</taxon>
        <taxon>Betaproteobacteria</taxon>
        <taxon>Neisseriales</taxon>
        <taxon>Chromobacteriaceae</taxon>
        <taxon>Aquitalea</taxon>
    </lineage>
</organism>
<proteinExistence type="predicted"/>
<evidence type="ECO:0000256" key="5">
    <source>
        <dbReference type="ARBA" id="ARBA00023004"/>
    </source>
</evidence>
<dbReference type="KEGG" id="amah:DLM_2176"/>
<dbReference type="AlphaFoldDB" id="A0A3G9GHQ4"/>
<keyword evidence="2" id="KW-0004">4Fe-4S</keyword>
<evidence type="ECO:0000256" key="7">
    <source>
        <dbReference type="SAM" id="Phobius"/>
    </source>
</evidence>
<protein>
    <submittedName>
        <fullName evidence="9">Type cbb3 cytochrome oxidase biogenesis protein CcoG</fullName>
    </submittedName>
</protein>
<sequence>MQCISPWLLCRWHKTSRLPAATPTKESMSGSFRKIPIEVAPAKPAEQEVVSLYAAQKKIYPRSVRGRFNNWRIVFVVLTQLVFLGLPWLRWDGRQAVNFDLVERKFYLFGLIIWPQDFIYLAALLIISAFGLFLWTTIAGRLWCGYSCPQTVYTEIMLWIEQWTEGSHSQRSKLDQQGWSLRKLRIKLIKHSLMLTFSLLTGFTLVGYFTPIHALLAALPGFDYGPWELFWIFFYAACTYLLAGVMREQVCQYMCPYARFQSVMFDADTLVISYDAARGEPRGARKKGSNPQQQGLGSCINCGICVQVCPAGIDIRAGLQHECIGCAACIDACDAVMDKLAYPRGLIRYTTEHALEGRYPETAILSRLRRPRVVLYALLLLVATSAAGISFAMRKPFKVDVIRDRASLVQETGDGRLENSYLLNVINTTSQDQRFSISVSGLPGIAIAKPQPLSIKAADSKGLGVRVVVDPQYADRGSHPIRFRVQSLDNPALVVEEKSSFIGE</sequence>
<evidence type="ECO:0000256" key="3">
    <source>
        <dbReference type="ARBA" id="ARBA00022723"/>
    </source>
</evidence>
<dbReference type="PROSITE" id="PS00198">
    <property type="entry name" value="4FE4S_FER_1"/>
    <property type="match status" value="1"/>
</dbReference>
<gene>
    <name evidence="9" type="ORF">DLM_2176</name>
</gene>
<reference evidence="10" key="3">
    <citation type="journal article" date="2017" name="Plant Physiol. Biochem.">
        <title>Differential oxidative and antioxidative response of duckweed Lemna minor toward plant growth promoting/inhibiting bacteria.</title>
        <authorList>
            <person name="Ishizawa H."/>
            <person name="Kuroda M."/>
            <person name="Morikawa M."/>
            <person name="Ike M."/>
        </authorList>
    </citation>
    <scope>NUCLEOTIDE SEQUENCE [LARGE SCALE GENOMIC DNA]</scope>
    <source>
        <strain evidence="10">H3</strain>
    </source>
</reference>
<feature type="transmembrane region" description="Helical" evidence="7">
    <location>
        <begin position="71"/>
        <end position="91"/>
    </location>
</feature>
<keyword evidence="7" id="KW-1133">Transmembrane helix</keyword>